<dbReference type="EMBL" id="NKHZ01000011">
    <property type="protein sequence ID" value="PNS21540.1"/>
    <property type="molecule type" value="Genomic_DNA"/>
</dbReference>
<evidence type="ECO:0000259" key="5">
    <source>
        <dbReference type="Pfam" id="PF01494"/>
    </source>
</evidence>
<sequence length="427" mass="47746">MALEHIIIVGAGPAGLVMALMLGKQGVNVTILEAADALDKNPRASHYSAPVVYELKRAGVLDDIKKIGFVPSGVAWRKPDGTKLAALEMKDVPEDEKMVCLPLDRMTKIVYDHLVKQSTVKVLWNHKVTSKLDQDDKKARVVVQTPEGEKTFEADYIIGTDGANSQIRRALFGDMNFPGFTWDEQVVATNVYYDMSPYNWGDSSFIIDKEHWVMVAKITNDGMYRISYGEKPGLSYDQLKERQPWKFKTFLPGNPDPDKYKIVNFSPYKVHQRCAESLRKGRFLLAADSAHLCNPFGGMGLTGGLVDAGNLYDCLIGLHKGLVDDSILDKYSDVRRKVYHEVIDPISSGNIRRMWQDPETVMETDEFLQMCVKVENDPEASKAMQQGMKIVMHDFTQYYKNNASAVPDEPEKFNGVAPAPLVAASNA</sequence>
<dbReference type="PRINTS" id="PR00420">
    <property type="entry name" value="RNGMNOXGNASE"/>
</dbReference>
<keyword evidence="3" id="KW-0560">Oxidoreductase</keyword>
<accession>A0A2K1R2M7</accession>
<feature type="domain" description="FAD-binding" evidence="5">
    <location>
        <begin position="6"/>
        <end position="344"/>
    </location>
</feature>
<name>A0A2K1R2M7_9PEZI</name>
<evidence type="ECO:0000256" key="2">
    <source>
        <dbReference type="ARBA" id="ARBA00022827"/>
    </source>
</evidence>
<reference evidence="6 7" key="1">
    <citation type="submission" date="2017-06" db="EMBL/GenBank/DDBJ databases">
        <title>Draft genome sequence of a variant of Elsinoe murrayae.</title>
        <authorList>
            <person name="Cheng Q."/>
        </authorList>
    </citation>
    <scope>NUCLEOTIDE SEQUENCE [LARGE SCALE GENOMIC DNA]</scope>
    <source>
        <strain evidence="6 7">CQ-2017a</strain>
    </source>
</reference>
<dbReference type="Pfam" id="PF01494">
    <property type="entry name" value="FAD_binding_3"/>
    <property type="match status" value="1"/>
</dbReference>
<dbReference type="SUPFAM" id="SSF51905">
    <property type="entry name" value="FAD/NAD(P)-binding domain"/>
    <property type="match status" value="1"/>
</dbReference>
<keyword evidence="1" id="KW-0285">Flavoprotein</keyword>
<keyword evidence="7" id="KW-1185">Reference proteome</keyword>
<dbReference type="GO" id="GO:0071949">
    <property type="term" value="F:FAD binding"/>
    <property type="evidence" value="ECO:0007669"/>
    <property type="project" value="InterPro"/>
</dbReference>
<gene>
    <name evidence="6" type="ORF">CAC42_899</name>
</gene>
<dbReference type="PANTHER" id="PTHR43476:SF4">
    <property type="entry name" value="BLR0106 PROTEIN"/>
    <property type="match status" value="1"/>
</dbReference>
<dbReference type="GO" id="GO:0016491">
    <property type="term" value="F:oxidoreductase activity"/>
    <property type="evidence" value="ECO:0007669"/>
    <property type="project" value="UniProtKB-KW"/>
</dbReference>
<organism evidence="6 7">
    <name type="scientific">Sphaceloma murrayae</name>
    <dbReference type="NCBI Taxonomy" id="2082308"/>
    <lineage>
        <taxon>Eukaryota</taxon>
        <taxon>Fungi</taxon>
        <taxon>Dikarya</taxon>
        <taxon>Ascomycota</taxon>
        <taxon>Pezizomycotina</taxon>
        <taxon>Dothideomycetes</taxon>
        <taxon>Dothideomycetidae</taxon>
        <taxon>Myriangiales</taxon>
        <taxon>Elsinoaceae</taxon>
        <taxon>Sphaceloma</taxon>
    </lineage>
</organism>
<proteinExistence type="predicted"/>
<protein>
    <submittedName>
        <fullName evidence="6">D-arabinitol dehydrogenase 1</fullName>
    </submittedName>
</protein>
<evidence type="ECO:0000256" key="4">
    <source>
        <dbReference type="ARBA" id="ARBA00023027"/>
    </source>
</evidence>
<dbReference type="InterPro" id="IPR036188">
    <property type="entry name" value="FAD/NAD-bd_sf"/>
</dbReference>
<dbReference type="InterPro" id="IPR050631">
    <property type="entry name" value="PheA/TfdB_FAD_monoxygenase"/>
</dbReference>
<evidence type="ECO:0000256" key="3">
    <source>
        <dbReference type="ARBA" id="ARBA00023002"/>
    </source>
</evidence>
<keyword evidence="2" id="KW-0274">FAD</keyword>
<dbReference type="InterPro" id="IPR002938">
    <property type="entry name" value="FAD-bd"/>
</dbReference>
<dbReference type="STRING" id="2082308.A0A2K1R2M7"/>
<dbReference type="OrthoDB" id="10016252at2759"/>
<dbReference type="AlphaFoldDB" id="A0A2K1R2M7"/>
<dbReference type="Proteomes" id="UP000243797">
    <property type="component" value="Unassembled WGS sequence"/>
</dbReference>
<comment type="caution">
    <text evidence="6">The sequence shown here is derived from an EMBL/GenBank/DDBJ whole genome shotgun (WGS) entry which is preliminary data.</text>
</comment>
<dbReference type="InParanoid" id="A0A2K1R2M7"/>
<dbReference type="Gene3D" id="3.30.70.2450">
    <property type="match status" value="1"/>
</dbReference>
<evidence type="ECO:0000256" key="1">
    <source>
        <dbReference type="ARBA" id="ARBA00022630"/>
    </source>
</evidence>
<evidence type="ECO:0000313" key="7">
    <source>
        <dbReference type="Proteomes" id="UP000243797"/>
    </source>
</evidence>
<dbReference type="Gene3D" id="3.50.50.60">
    <property type="entry name" value="FAD/NAD(P)-binding domain"/>
    <property type="match status" value="1"/>
</dbReference>
<evidence type="ECO:0000313" key="6">
    <source>
        <dbReference type="EMBL" id="PNS21540.1"/>
    </source>
</evidence>
<keyword evidence="4" id="KW-0520">NAD</keyword>
<dbReference type="PANTHER" id="PTHR43476">
    <property type="entry name" value="3-(3-HYDROXY-PHENYL)PROPIONATE/3-HYDROXYCINNAMIC ACID HYDROXYLASE"/>
    <property type="match status" value="1"/>
</dbReference>